<gene>
    <name evidence="1" type="ORF">NDU88_005523</name>
</gene>
<protein>
    <submittedName>
        <fullName evidence="1">Uncharacterized protein</fullName>
    </submittedName>
</protein>
<accession>A0AAV7W825</accession>
<organism evidence="1 2">
    <name type="scientific">Pleurodeles waltl</name>
    <name type="common">Iberian ribbed newt</name>
    <dbReference type="NCBI Taxonomy" id="8319"/>
    <lineage>
        <taxon>Eukaryota</taxon>
        <taxon>Metazoa</taxon>
        <taxon>Chordata</taxon>
        <taxon>Craniata</taxon>
        <taxon>Vertebrata</taxon>
        <taxon>Euteleostomi</taxon>
        <taxon>Amphibia</taxon>
        <taxon>Batrachia</taxon>
        <taxon>Caudata</taxon>
        <taxon>Salamandroidea</taxon>
        <taxon>Salamandridae</taxon>
        <taxon>Pleurodelinae</taxon>
        <taxon>Pleurodeles</taxon>
    </lineage>
</organism>
<name>A0AAV7W825_PLEWA</name>
<dbReference type="AlphaFoldDB" id="A0AAV7W825"/>
<evidence type="ECO:0000313" key="1">
    <source>
        <dbReference type="EMBL" id="KAJ1210155.1"/>
    </source>
</evidence>
<sequence>MHLQTGAGGLGLELANGRPLACLHRSTFLPSAGGGDRARDADELTSREAELDKIGKALLAFPSAMAAWERLKHQLNDTWVHSEVHDKAAARKQWYLKGNKTGRLLARLIRSEFASRMVLTIRDQEGCEVHTQQAINEAFDEHLHTVYLQSPSMGDINALSEYLEVLPLATISCAASRQLGTPIDRQELLEA</sequence>
<dbReference type="EMBL" id="JANPWB010000002">
    <property type="protein sequence ID" value="KAJ1210155.1"/>
    <property type="molecule type" value="Genomic_DNA"/>
</dbReference>
<reference evidence="1" key="1">
    <citation type="journal article" date="2022" name="bioRxiv">
        <title>Sequencing and chromosome-scale assembly of the giantPleurodeles waltlgenome.</title>
        <authorList>
            <person name="Brown T."/>
            <person name="Elewa A."/>
            <person name="Iarovenko S."/>
            <person name="Subramanian E."/>
            <person name="Araus A.J."/>
            <person name="Petzold A."/>
            <person name="Susuki M."/>
            <person name="Suzuki K.-i.T."/>
            <person name="Hayashi T."/>
            <person name="Toyoda A."/>
            <person name="Oliveira C."/>
            <person name="Osipova E."/>
            <person name="Leigh N.D."/>
            <person name="Simon A."/>
            <person name="Yun M.H."/>
        </authorList>
    </citation>
    <scope>NUCLEOTIDE SEQUENCE</scope>
    <source>
        <strain evidence="1">20211129_DDA</strain>
        <tissue evidence="1">Liver</tissue>
    </source>
</reference>
<evidence type="ECO:0000313" key="2">
    <source>
        <dbReference type="Proteomes" id="UP001066276"/>
    </source>
</evidence>
<proteinExistence type="predicted"/>
<comment type="caution">
    <text evidence="1">The sequence shown here is derived from an EMBL/GenBank/DDBJ whole genome shotgun (WGS) entry which is preliminary data.</text>
</comment>
<dbReference type="Proteomes" id="UP001066276">
    <property type="component" value="Chromosome 1_2"/>
</dbReference>
<keyword evidence="2" id="KW-1185">Reference proteome</keyword>